<evidence type="ECO:0000256" key="19">
    <source>
        <dbReference type="SAM" id="MobiDB-lite"/>
    </source>
</evidence>
<evidence type="ECO:0000256" key="5">
    <source>
        <dbReference type="ARBA" id="ARBA00022685"/>
    </source>
</evidence>
<keyword evidence="4" id="KW-0645">Protease</keyword>
<dbReference type="PRINTS" id="PR01705">
    <property type="entry name" value="TSP1REPEAT"/>
</dbReference>
<feature type="binding site" evidence="16 18">
    <location>
        <position position="378"/>
    </location>
    <ligand>
        <name>Zn(2+)</name>
        <dbReference type="ChEBI" id="CHEBI:29105"/>
        <note>catalytic</note>
    </ligand>
</feature>
<feature type="region of interest" description="Disordered" evidence="19">
    <location>
        <begin position="148"/>
        <end position="220"/>
    </location>
</feature>
<evidence type="ECO:0000256" key="3">
    <source>
        <dbReference type="ARBA" id="ARBA00022530"/>
    </source>
</evidence>
<accession>A0A671Y2I4</accession>
<evidence type="ECO:0000256" key="4">
    <source>
        <dbReference type="ARBA" id="ARBA00022670"/>
    </source>
</evidence>
<keyword evidence="6 16" id="KW-0479">Metal-binding</keyword>
<feature type="compositionally biased region" description="Basic and acidic residues" evidence="19">
    <location>
        <begin position="174"/>
        <end position="187"/>
    </location>
</feature>
<dbReference type="Pfam" id="PF19236">
    <property type="entry name" value="ADAMTS_CR_3"/>
    <property type="match status" value="1"/>
</dbReference>
<dbReference type="InterPro" id="IPR006586">
    <property type="entry name" value="ADAM_Cys-rich"/>
</dbReference>
<feature type="disulfide bond" evidence="17">
    <location>
        <begin position="496"/>
        <end position="507"/>
    </location>
</feature>
<feature type="binding site" evidence="16">
    <location>
        <position position="430"/>
    </location>
    <ligand>
        <name>Ca(2+)</name>
        <dbReference type="ChEBI" id="CHEBI:29108"/>
        <label>1</label>
    </ligand>
</feature>
<dbReference type="Pfam" id="PF19030">
    <property type="entry name" value="TSP1_ADAMTS"/>
    <property type="match status" value="6"/>
</dbReference>
<dbReference type="InterPro" id="IPR013273">
    <property type="entry name" value="ADAMTS/ADAMTS-like"/>
</dbReference>
<dbReference type="GO" id="GO:0004222">
    <property type="term" value="F:metalloendopeptidase activity"/>
    <property type="evidence" value="ECO:0007669"/>
    <property type="project" value="InterPro"/>
</dbReference>
<feature type="disulfide bond" evidence="17">
    <location>
        <begin position="530"/>
        <end position="567"/>
    </location>
</feature>
<dbReference type="Pfam" id="PF01421">
    <property type="entry name" value="Reprolysin"/>
    <property type="match status" value="1"/>
</dbReference>
<feature type="disulfide bond" evidence="17">
    <location>
        <begin position="385"/>
        <end position="411"/>
    </location>
</feature>
<evidence type="ECO:0000256" key="11">
    <source>
        <dbReference type="ARBA" id="ARBA00023049"/>
    </source>
</evidence>
<evidence type="ECO:0000256" key="2">
    <source>
        <dbReference type="ARBA" id="ARBA00022525"/>
    </source>
</evidence>
<keyword evidence="13 17" id="KW-1015">Disulfide bond</keyword>
<feature type="disulfide bond" evidence="17">
    <location>
        <begin position="454"/>
        <end position="477"/>
    </location>
</feature>
<comment type="subcellular location">
    <subcellularLocation>
        <location evidence="1">Secreted</location>
        <location evidence="1">Extracellular space</location>
        <location evidence="1">Extracellular matrix</location>
    </subcellularLocation>
</comment>
<feature type="compositionally biased region" description="Polar residues" evidence="19">
    <location>
        <begin position="1117"/>
        <end position="1127"/>
    </location>
</feature>
<dbReference type="InterPro" id="IPR045371">
    <property type="entry name" value="ADAMTS_CR_3"/>
</dbReference>
<dbReference type="FunFam" id="3.40.390.10:FF:000001">
    <property type="entry name" value="A disintegrin and metalloproteinase with thrombospondin motifs 1"/>
    <property type="match status" value="1"/>
</dbReference>
<keyword evidence="9" id="KW-0378">Hydrolase</keyword>
<feature type="binding site" evidence="16">
    <location>
        <position position="309"/>
    </location>
    <ligand>
        <name>Ca(2+)</name>
        <dbReference type="ChEBI" id="CHEBI:29108"/>
        <label>1</label>
    </ligand>
</feature>
<evidence type="ECO:0000256" key="18">
    <source>
        <dbReference type="PROSITE-ProRule" id="PRU00276"/>
    </source>
</evidence>
<dbReference type="InterPro" id="IPR010294">
    <property type="entry name" value="ADAMTS_spacer1"/>
</dbReference>
<name>A0A671Y2I4_SPAAU</name>
<evidence type="ECO:0000259" key="21">
    <source>
        <dbReference type="PROSITE" id="PS50900"/>
    </source>
</evidence>
<keyword evidence="10 16" id="KW-0862">Zinc</keyword>
<feature type="region of interest" description="Disordered" evidence="19">
    <location>
        <begin position="1202"/>
        <end position="1243"/>
    </location>
</feature>
<dbReference type="InterPro" id="IPR002870">
    <property type="entry name" value="Peptidase_M12B_N"/>
</dbReference>
<feature type="disulfide bond" evidence="17">
    <location>
        <begin position="545"/>
        <end position="557"/>
    </location>
</feature>
<dbReference type="PROSITE" id="PS50215">
    <property type="entry name" value="ADAM_MEPRO"/>
    <property type="match status" value="1"/>
</dbReference>
<dbReference type="SUPFAM" id="SSF55486">
    <property type="entry name" value="Metalloproteases ('zincins'), catalytic domain"/>
    <property type="match status" value="1"/>
</dbReference>
<keyword evidence="14" id="KW-0325">Glycoprotein</keyword>
<dbReference type="GO" id="GO:0006508">
    <property type="term" value="P:proteolysis"/>
    <property type="evidence" value="ECO:0007669"/>
    <property type="project" value="UniProtKB-KW"/>
</dbReference>
<dbReference type="SMART" id="SM00608">
    <property type="entry name" value="ACR"/>
    <property type="match status" value="1"/>
</dbReference>
<proteinExistence type="predicted"/>
<dbReference type="InterPro" id="IPR024079">
    <property type="entry name" value="MetalloPept_cat_dom_sf"/>
</dbReference>
<feature type="binding site" evidence="16 18">
    <location>
        <position position="372"/>
    </location>
    <ligand>
        <name>Zn(2+)</name>
        <dbReference type="ChEBI" id="CHEBI:29105"/>
        <note>catalytic</note>
    </ligand>
</feature>
<dbReference type="PRINTS" id="PR01857">
    <property type="entry name" value="ADAMTSFAMILY"/>
</dbReference>
<protein>
    <submittedName>
        <fullName evidence="22">ADAM metallopeptidase with thrombospondin type 1 motif, 12</fullName>
    </submittedName>
</protein>
<evidence type="ECO:0000256" key="9">
    <source>
        <dbReference type="ARBA" id="ARBA00022801"/>
    </source>
</evidence>
<dbReference type="FunFam" id="2.60.120.830:FF:000001">
    <property type="entry name" value="A disintegrin and metalloproteinase with thrombospondin motifs 1"/>
    <property type="match status" value="1"/>
</dbReference>
<evidence type="ECO:0000256" key="8">
    <source>
        <dbReference type="ARBA" id="ARBA00022737"/>
    </source>
</evidence>
<feature type="binding site" evidence="16">
    <location>
        <position position="225"/>
    </location>
    <ligand>
        <name>Ca(2+)</name>
        <dbReference type="ChEBI" id="CHEBI:29108"/>
        <label>1</label>
    </ligand>
</feature>
<evidence type="ECO:0000256" key="15">
    <source>
        <dbReference type="PIRSR" id="PIRSR613273-1"/>
    </source>
</evidence>
<dbReference type="Ensembl" id="ENSSAUT00010059483.1">
    <property type="protein sequence ID" value="ENSSAUP00010056627.1"/>
    <property type="gene ID" value="ENSSAUG00010022262.1"/>
</dbReference>
<evidence type="ECO:0000259" key="20">
    <source>
        <dbReference type="PROSITE" id="PS50215"/>
    </source>
</evidence>
<feature type="region of interest" description="Disordered" evidence="19">
    <location>
        <begin position="1081"/>
        <end position="1127"/>
    </location>
</feature>
<dbReference type="PANTHER" id="PTHR13723">
    <property type="entry name" value="ADAMTS A DISINTEGRIN AND METALLOPROTEASE WITH THROMBOSPONDIN MOTIFS PROTEASE"/>
    <property type="match status" value="1"/>
</dbReference>
<feature type="disulfide bond" evidence="17">
    <location>
        <begin position="472"/>
        <end position="502"/>
    </location>
</feature>
<feature type="disulfide bond" evidence="17">
    <location>
        <begin position="298"/>
        <end position="352"/>
    </location>
</feature>
<dbReference type="FunFam" id="2.20.100.10:FF:000005">
    <property type="entry name" value="ADAM metallopeptidase with thrombospondin type 1 motif 9"/>
    <property type="match status" value="2"/>
</dbReference>
<feature type="disulfide bond" evidence="17">
    <location>
        <begin position="327"/>
        <end position="334"/>
    </location>
</feature>
<keyword evidence="8" id="KW-0677">Repeat</keyword>
<feature type="disulfide bond" evidence="17">
    <location>
        <begin position="346"/>
        <end position="427"/>
    </location>
</feature>
<feature type="disulfide bond" evidence="17">
    <location>
        <begin position="534"/>
        <end position="572"/>
    </location>
</feature>
<evidence type="ECO:0000256" key="6">
    <source>
        <dbReference type="ARBA" id="ARBA00022723"/>
    </source>
</evidence>
<keyword evidence="2" id="KW-0964">Secreted</keyword>
<feature type="region of interest" description="Disordered" evidence="19">
    <location>
        <begin position="1169"/>
        <end position="1190"/>
    </location>
</feature>
<feature type="binding site" evidence="16">
    <location>
        <position position="225"/>
    </location>
    <ligand>
        <name>Ca(2+)</name>
        <dbReference type="ChEBI" id="CHEBI:29108"/>
        <label>2</label>
    </ligand>
</feature>
<dbReference type="Gene3D" id="3.40.390.10">
    <property type="entry name" value="Collagenase (Catalytic Domain)"/>
    <property type="match status" value="1"/>
</dbReference>
<reference evidence="22" key="1">
    <citation type="submission" date="2021-04" db="EMBL/GenBank/DDBJ databases">
        <authorList>
            <consortium name="Wellcome Sanger Institute Data Sharing"/>
        </authorList>
    </citation>
    <scope>NUCLEOTIDE SEQUENCE [LARGE SCALE GENOMIC DNA]</scope>
</reference>
<feature type="binding site" evidence="16">
    <location>
        <position position="309"/>
    </location>
    <ligand>
        <name>Ca(2+)</name>
        <dbReference type="ChEBI" id="CHEBI:29108"/>
        <label>2</label>
    </ligand>
</feature>
<sequence>NEASSSLLLLLSSSQLSQSDLSIVHPVKTTADGDFISHSVSHHLKGGRVRRDLRPLELEGQVYYKVNYKGRALTFNLTANNHLVSSDYILERRNGSASSTEHRRPEGNSCHLLGTVEAPDVRGTAAISTCRGLRGFFSLPEGHFFIEPVKKSPDDPDDPAETPEPHVVYPRVTPENHRAKRSAESRETPSPCGVQGVYLNREQQRGEDQPQSRSQRSVSRERWVETMVVADSKLIEYHGSDNVESYIFTIMNMVAGIFHDASIGNAIHVILVRLILLQGEEKGLKIVHHADTTLASFCAWQKNLNPQSDTHPAHHDVAVLITRKDICAGMNQPCETLGLSHLSGMCQPHRSCNINEDSGLPVAFTVAHEMGHSFGIHHDGQGNDCELEGRHPFIMSRQLMYDSSPLTWSSCSKEYITRFLDRGWGFCLDDRPSKRDLTTPLARLGVRYTTHHQCQLQYGPNATFCHEVDNVCQILWCSVNGSCRSKLDSPIDGTRCGPEKWCISGECVIVGKLPETVNGGWGQWSTWSHCSRTCGTGVQSAERECNNPKPEFGGKYCTGERKRYRTCNTKPCQNNTPTFREMLCSEFDTVPYHNELYTWIPVANSLHPCELHCRPVSEYFSEKMLDTVTDGTACFMNNKSRSICVNGVCKEVGCDYGIDSNAVEDRCGVCLGDGTSCEKIYKSFDEGEGFGYTDVGVIPEGARDILVQEVEEAGNFLALRSEATEEYFLNGNYIIQWNGEYEAGGTTFFYERSGNMENLTAPGPIRQPVMLQLLFQEKNPGIKYEYTIKKTKETGNEVIEPLYRWRHGAWTDCSTTCGIGEQHQPVRCFEMDVGVVDESLCDQESRPEDRHRKCKTVDCPARWWVGGWQQCSSTCGSEGVRKRTVLCVRTVSGEERVLHPVECKHLLKPKPIVPCNRDIPCGQEWAVSNWEECPVTCGGGVRSRTVTCALAPKKTCDLSTKPRSRSLCGLQSCPNSGLRRRPGPPPKYRRVFPPKSHPTEHPGTWAPTTRENEDKRGKGVTSKAKDRKATGVETEKVEEREEGEEGSTPNVLMYTPGYDYVVEERTTEEEGIIDLDVTTSTSHKNPLKSTTPTPNTLITPTLQTSPPTVHTTKEAATYSTPHTSTETWAKTTHRYPFTHPRTTPRIDPYSQWTHRVPLTTPMYRSHPVPSTAGFHTTRAPSTTARKPFTTAATPTVKIVKLKKPAAVTPKKNSSVSRAKKPSSWSKGQKQQTESPSDQSNVKAREPVSMDIFWVAGNWSECSTTCGIGAIWRTVACSSQNDEDCASMTRPEPARTCHLQPCATWQTSSWSKCPDSCGVVGRRHRDVQCVDSQSNRPLRPFHCQAAASRPLSTLTCPHKPCMTWSISPWGPCSVTCGAGQQQREVYCASEQDLAVMPNSLCEKISKPETLRKCNMQECKTNAGLYAKAQSVRSFTINTRTIFYDSTARFCFHSWLKSLKINLTLHIICTTVFHGPVCRKNTMSSRFCDKLKLLGRCSLRSVQRQCCVTCGS</sequence>
<feature type="compositionally biased region" description="Basic residues" evidence="19">
    <location>
        <begin position="978"/>
        <end position="992"/>
    </location>
</feature>
<dbReference type="Pfam" id="PF01562">
    <property type="entry name" value="Pep_M12B_propep"/>
    <property type="match status" value="1"/>
</dbReference>
<feature type="compositionally biased region" description="Low complexity" evidence="19">
    <location>
        <begin position="1090"/>
        <end position="1104"/>
    </location>
</feature>
<feature type="active site" evidence="15 18">
    <location>
        <position position="369"/>
    </location>
</feature>
<evidence type="ECO:0000256" key="10">
    <source>
        <dbReference type="ARBA" id="ARBA00022833"/>
    </source>
</evidence>
<dbReference type="PROSITE" id="PS50092">
    <property type="entry name" value="TSP1"/>
    <property type="match status" value="6"/>
</dbReference>
<keyword evidence="12" id="KW-0865">Zymogen</keyword>
<dbReference type="InterPro" id="IPR001590">
    <property type="entry name" value="Peptidase_M12B"/>
</dbReference>
<feature type="binding site" evidence="16">
    <location>
        <position position="316"/>
    </location>
    <ligand>
        <name>Ca(2+)</name>
        <dbReference type="ChEBI" id="CHEBI:29108"/>
        <label>1</label>
    </ligand>
</feature>
<gene>
    <name evidence="22" type="primary">adamts12</name>
</gene>
<dbReference type="CDD" id="cd04273">
    <property type="entry name" value="ZnMc_ADAMTS_like"/>
    <property type="match status" value="1"/>
</dbReference>
<dbReference type="GO" id="GO:0031012">
    <property type="term" value="C:extracellular matrix"/>
    <property type="evidence" value="ECO:0007669"/>
    <property type="project" value="TreeGrafter"/>
</dbReference>
<reference evidence="22" key="2">
    <citation type="submission" date="2025-08" db="UniProtKB">
        <authorList>
            <consortium name="Ensembl"/>
        </authorList>
    </citation>
    <scope>IDENTIFICATION</scope>
</reference>
<dbReference type="Gene3D" id="2.20.100.10">
    <property type="entry name" value="Thrombospondin type-1 (TSP1) repeat"/>
    <property type="match status" value="6"/>
</dbReference>
<evidence type="ECO:0000256" key="14">
    <source>
        <dbReference type="ARBA" id="ARBA00023180"/>
    </source>
</evidence>
<keyword evidence="11" id="KW-0482">Metalloprotease</keyword>
<dbReference type="InterPro" id="IPR000884">
    <property type="entry name" value="TSP1_rpt"/>
</dbReference>
<reference evidence="22" key="3">
    <citation type="submission" date="2025-09" db="UniProtKB">
        <authorList>
            <consortium name="Ensembl"/>
        </authorList>
    </citation>
    <scope>IDENTIFICATION</scope>
</reference>
<dbReference type="Gene3D" id="2.60.120.830">
    <property type="match status" value="1"/>
</dbReference>
<dbReference type="InterPro" id="IPR036383">
    <property type="entry name" value="TSP1_rpt_sf"/>
</dbReference>
<feature type="region of interest" description="Disordered" evidence="19">
    <location>
        <begin position="958"/>
        <end position="1053"/>
    </location>
</feature>
<keyword evidence="16" id="KW-0106">Calcium</keyword>
<evidence type="ECO:0000256" key="1">
    <source>
        <dbReference type="ARBA" id="ARBA00004498"/>
    </source>
</evidence>
<feature type="binding site" evidence="16 18">
    <location>
        <position position="368"/>
    </location>
    <ligand>
        <name>Zn(2+)</name>
        <dbReference type="ChEBI" id="CHEBI:29105"/>
        <note>catalytic</note>
    </ligand>
</feature>
<evidence type="ECO:0000256" key="17">
    <source>
        <dbReference type="PIRSR" id="PIRSR613273-3"/>
    </source>
</evidence>
<dbReference type="InterPro" id="IPR050439">
    <property type="entry name" value="ADAMTS_ADAMTS-like"/>
</dbReference>
<feature type="disulfide bond" evidence="17">
    <location>
        <begin position="465"/>
        <end position="483"/>
    </location>
</feature>
<dbReference type="PANTHER" id="PTHR13723:SF189">
    <property type="entry name" value="A DISINTEGRIN AND METALLOPROTEINASE WITH THROMBOSPONDIN MOTIFS 12"/>
    <property type="match status" value="1"/>
</dbReference>
<dbReference type="SUPFAM" id="SSF82895">
    <property type="entry name" value="TSP-1 type 1 repeat"/>
    <property type="match status" value="7"/>
</dbReference>
<dbReference type="InterPro" id="IPR010909">
    <property type="entry name" value="PLAC"/>
</dbReference>
<dbReference type="GO" id="GO:0030198">
    <property type="term" value="P:extracellular matrix organization"/>
    <property type="evidence" value="ECO:0007669"/>
    <property type="project" value="InterPro"/>
</dbReference>
<evidence type="ECO:0000256" key="12">
    <source>
        <dbReference type="ARBA" id="ARBA00023145"/>
    </source>
</evidence>
<feature type="binding site" evidence="16">
    <location>
        <position position="430"/>
    </location>
    <ligand>
        <name>Ca(2+)</name>
        <dbReference type="ChEBI" id="CHEBI:29108"/>
        <label>2</label>
    </ligand>
</feature>
<dbReference type="Pfam" id="PF17771">
    <property type="entry name" value="ADAMTS_CR_2"/>
    <property type="match status" value="1"/>
</dbReference>
<evidence type="ECO:0000313" key="23">
    <source>
        <dbReference type="Proteomes" id="UP000472265"/>
    </source>
</evidence>
<feature type="binding site" evidence="16">
    <location>
        <position position="427"/>
    </location>
    <ligand>
        <name>Ca(2+)</name>
        <dbReference type="ChEBI" id="CHEBI:29108"/>
        <label>1</label>
    </ligand>
</feature>
<keyword evidence="5" id="KW-0165">Cleavage on pair of basic residues</keyword>
<dbReference type="SMART" id="SM00209">
    <property type="entry name" value="TSP1"/>
    <property type="match status" value="7"/>
</dbReference>
<feature type="domain" description="Peptidase M12B" evidence="20">
    <location>
        <begin position="222"/>
        <end position="432"/>
    </location>
</feature>
<keyword evidence="3" id="KW-0272">Extracellular matrix</keyword>
<dbReference type="Pfam" id="PF05986">
    <property type="entry name" value="ADAMTS_spacer1"/>
    <property type="match status" value="1"/>
</dbReference>
<dbReference type="Proteomes" id="UP000472265">
    <property type="component" value="Chromosome 5"/>
</dbReference>
<dbReference type="InterPro" id="IPR041645">
    <property type="entry name" value="ADAMTS_CR_2"/>
</dbReference>
<comment type="cofactor">
    <cofactor evidence="16">
        <name>Zn(2+)</name>
        <dbReference type="ChEBI" id="CHEBI:29105"/>
    </cofactor>
    <text evidence="16">Binds 1 zinc ion per subunit.</text>
</comment>
<feature type="domain" description="PLAC" evidence="21">
    <location>
        <begin position="1472"/>
        <end position="1510"/>
    </location>
</feature>
<dbReference type="GeneTree" id="ENSGT00940000155855"/>
<dbReference type="GO" id="GO:0046872">
    <property type="term" value="F:metal ion binding"/>
    <property type="evidence" value="ECO:0007669"/>
    <property type="project" value="UniProtKB-KW"/>
</dbReference>
<dbReference type="PROSITE" id="PS50900">
    <property type="entry name" value="PLAC"/>
    <property type="match status" value="1"/>
</dbReference>
<evidence type="ECO:0000313" key="22">
    <source>
        <dbReference type="Ensembl" id="ENSSAUP00010056627.1"/>
    </source>
</evidence>
<dbReference type="Pfam" id="PF00090">
    <property type="entry name" value="TSP_1"/>
    <property type="match status" value="1"/>
</dbReference>
<comment type="caution">
    <text evidence="18">Lacks conserved residue(s) required for the propagation of feature annotation.</text>
</comment>
<dbReference type="Gene3D" id="3.40.1620.60">
    <property type="match status" value="1"/>
</dbReference>
<evidence type="ECO:0000256" key="16">
    <source>
        <dbReference type="PIRSR" id="PIRSR613273-2"/>
    </source>
</evidence>
<feature type="compositionally biased region" description="Basic and acidic residues" evidence="19">
    <location>
        <begin position="1010"/>
        <end position="1039"/>
    </location>
</feature>
<keyword evidence="23" id="KW-1185">Reference proteome</keyword>
<evidence type="ECO:0000256" key="13">
    <source>
        <dbReference type="ARBA" id="ARBA00023157"/>
    </source>
</evidence>
<organism evidence="22 23">
    <name type="scientific">Sparus aurata</name>
    <name type="common">Gilthead sea bream</name>
    <dbReference type="NCBI Taxonomy" id="8175"/>
    <lineage>
        <taxon>Eukaryota</taxon>
        <taxon>Metazoa</taxon>
        <taxon>Chordata</taxon>
        <taxon>Craniata</taxon>
        <taxon>Vertebrata</taxon>
        <taxon>Euteleostomi</taxon>
        <taxon>Actinopterygii</taxon>
        <taxon>Neopterygii</taxon>
        <taxon>Teleostei</taxon>
        <taxon>Neoteleostei</taxon>
        <taxon>Acanthomorphata</taxon>
        <taxon>Eupercaria</taxon>
        <taxon>Spariformes</taxon>
        <taxon>Sparidae</taxon>
        <taxon>Sparus</taxon>
    </lineage>
</organism>
<evidence type="ECO:0000256" key="7">
    <source>
        <dbReference type="ARBA" id="ARBA00022729"/>
    </source>
</evidence>
<keyword evidence="7" id="KW-0732">Signal</keyword>
<dbReference type="FunFam" id="2.20.100.10:FF:000006">
    <property type="entry name" value="A disintegrin and metalloproteinase with thrombospondin motifs 1"/>
    <property type="match status" value="1"/>
</dbReference>
<feature type="compositionally biased region" description="Polar residues" evidence="19">
    <location>
        <begin position="1210"/>
        <end position="1241"/>
    </location>
</feature>